<keyword evidence="2" id="KW-1185">Reference proteome</keyword>
<evidence type="ECO:0000313" key="2">
    <source>
        <dbReference type="Proteomes" id="UP000576082"/>
    </source>
</evidence>
<accession>A0A7X9P0A6</accession>
<dbReference type="Proteomes" id="UP000576082">
    <property type="component" value="Unassembled WGS sequence"/>
</dbReference>
<dbReference type="InterPro" id="IPR036412">
    <property type="entry name" value="HAD-like_sf"/>
</dbReference>
<comment type="caution">
    <text evidence="1">The sequence shown here is derived from an EMBL/GenBank/DDBJ whole genome shotgun (WGS) entry which is preliminary data.</text>
</comment>
<reference evidence="1 2" key="1">
    <citation type="submission" date="2020-04" db="EMBL/GenBank/DDBJ databases">
        <title>Flammeovirga sp. SR4, a novel species isolated from seawater.</title>
        <authorList>
            <person name="Wang X."/>
        </authorList>
    </citation>
    <scope>NUCLEOTIDE SEQUENCE [LARGE SCALE GENOMIC DNA]</scope>
    <source>
        <strain evidence="1 2">ATCC 23126</strain>
    </source>
</reference>
<dbReference type="Gene3D" id="1.10.150.240">
    <property type="entry name" value="Putative phosphatase, domain 2"/>
    <property type="match status" value="1"/>
</dbReference>
<dbReference type="EMBL" id="JABANE010000008">
    <property type="protein sequence ID" value="NME67163.1"/>
    <property type="molecule type" value="Genomic_DNA"/>
</dbReference>
<dbReference type="SFLD" id="SFLDG01129">
    <property type="entry name" value="C1.5:_HAD__Beta-PGM__Phosphata"/>
    <property type="match status" value="1"/>
</dbReference>
<dbReference type="CDD" id="cd02603">
    <property type="entry name" value="HAD_sEH-N_like"/>
    <property type="match status" value="1"/>
</dbReference>
<dbReference type="InterPro" id="IPR023214">
    <property type="entry name" value="HAD_sf"/>
</dbReference>
<protein>
    <submittedName>
        <fullName evidence="1">HAD family phosphatase</fullName>
    </submittedName>
</protein>
<organism evidence="1 2">
    <name type="scientific">Flammeovirga aprica JL-4</name>
    <dbReference type="NCBI Taxonomy" id="694437"/>
    <lineage>
        <taxon>Bacteria</taxon>
        <taxon>Pseudomonadati</taxon>
        <taxon>Bacteroidota</taxon>
        <taxon>Cytophagia</taxon>
        <taxon>Cytophagales</taxon>
        <taxon>Flammeovirgaceae</taxon>
        <taxon>Flammeovirga</taxon>
    </lineage>
</organism>
<dbReference type="NCBIfam" id="TIGR01509">
    <property type="entry name" value="HAD-SF-IA-v3"/>
    <property type="match status" value="1"/>
</dbReference>
<gene>
    <name evidence="1" type="ORF">HHU12_04210</name>
</gene>
<dbReference type="Gene3D" id="3.40.50.1000">
    <property type="entry name" value="HAD superfamily/HAD-like"/>
    <property type="match status" value="1"/>
</dbReference>
<sequence>MEYKAIIFDLGGVILNLRYENTLEKFAEILNKPVEPFYTKKQQTSLFDDYEKGNITSQEFRLGIRELLDEPITDEQIDLAWNAMLLDLPVERVEMLKALKDKYRIFLLSNTNEIHIEAFNKIVNDTMGEGFGDFKQLFEQAYYSFEMADRKPHPSIFETVVAKNNLDKATTLFIDDSIQHVEGAKQAGLHAHHLEDLNIIGFLKSEGIY</sequence>
<proteinExistence type="predicted"/>
<dbReference type="Pfam" id="PF00702">
    <property type="entry name" value="Hydrolase"/>
    <property type="match status" value="1"/>
</dbReference>
<dbReference type="SFLD" id="SFLDS00003">
    <property type="entry name" value="Haloacid_Dehalogenase"/>
    <property type="match status" value="1"/>
</dbReference>
<dbReference type="SUPFAM" id="SSF56784">
    <property type="entry name" value="HAD-like"/>
    <property type="match status" value="1"/>
</dbReference>
<dbReference type="AlphaFoldDB" id="A0A7X9P0A6"/>
<dbReference type="PANTHER" id="PTHR43611:SF3">
    <property type="entry name" value="FLAVIN MONONUCLEOTIDE HYDROLASE 1, CHLOROPLATIC"/>
    <property type="match status" value="1"/>
</dbReference>
<dbReference type="InterPro" id="IPR023198">
    <property type="entry name" value="PGP-like_dom2"/>
</dbReference>
<dbReference type="RefSeq" id="WP_169655309.1">
    <property type="nucleotide sequence ID" value="NZ_JABANE010000008.1"/>
</dbReference>
<dbReference type="PANTHER" id="PTHR43611">
    <property type="entry name" value="ALPHA-D-GLUCOSE 1-PHOSPHATE PHOSPHATASE"/>
    <property type="match status" value="1"/>
</dbReference>
<name>A0A7X9P0A6_9BACT</name>
<evidence type="ECO:0000313" key="1">
    <source>
        <dbReference type="EMBL" id="NME67163.1"/>
    </source>
</evidence>
<dbReference type="InterPro" id="IPR006439">
    <property type="entry name" value="HAD-SF_hydro_IA"/>
</dbReference>